<dbReference type="InterPro" id="IPR003447">
    <property type="entry name" value="FEMABX"/>
</dbReference>
<dbReference type="Proteomes" id="UP001589654">
    <property type="component" value="Unassembled WGS sequence"/>
</dbReference>
<organism evidence="8 9">
    <name type="scientific">Echinicola jeungdonensis</name>
    <dbReference type="NCBI Taxonomy" id="709343"/>
    <lineage>
        <taxon>Bacteria</taxon>
        <taxon>Pseudomonadati</taxon>
        <taxon>Bacteroidota</taxon>
        <taxon>Cytophagia</taxon>
        <taxon>Cytophagales</taxon>
        <taxon>Cyclobacteriaceae</taxon>
        <taxon>Echinicola</taxon>
    </lineage>
</organism>
<keyword evidence="3" id="KW-0133">Cell shape</keyword>
<evidence type="ECO:0000313" key="8">
    <source>
        <dbReference type="EMBL" id="MFB9211155.1"/>
    </source>
</evidence>
<dbReference type="InterPro" id="IPR000182">
    <property type="entry name" value="GNAT_dom"/>
</dbReference>
<feature type="domain" description="N-acetyltransferase" evidence="7">
    <location>
        <begin position="202"/>
        <end position="366"/>
    </location>
</feature>
<dbReference type="InterPro" id="IPR050644">
    <property type="entry name" value="PG_Glycine_Bridge_Synth"/>
</dbReference>
<keyword evidence="9" id="KW-1185">Reference proteome</keyword>
<dbReference type="PROSITE" id="PS51191">
    <property type="entry name" value="FEMABX"/>
    <property type="match status" value="1"/>
</dbReference>
<reference evidence="8 9" key="1">
    <citation type="submission" date="2024-09" db="EMBL/GenBank/DDBJ databases">
        <authorList>
            <person name="Sun Q."/>
            <person name="Mori K."/>
        </authorList>
    </citation>
    <scope>NUCLEOTIDE SEQUENCE [LARGE SCALE GENOMIC DNA]</scope>
    <source>
        <strain evidence="8 9">CECT 7682</strain>
    </source>
</reference>
<accession>A0ABV5J2Y9</accession>
<evidence type="ECO:0000256" key="6">
    <source>
        <dbReference type="ARBA" id="ARBA00023316"/>
    </source>
</evidence>
<comment type="similarity">
    <text evidence="1">Belongs to the FemABX family.</text>
</comment>
<evidence type="ECO:0000256" key="3">
    <source>
        <dbReference type="ARBA" id="ARBA00022960"/>
    </source>
</evidence>
<name>A0ABV5J2Y9_9BACT</name>
<evidence type="ECO:0000256" key="5">
    <source>
        <dbReference type="ARBA" id="ARBA00023315"/>
    </source>
</evidence>
<keyword evidence="6" id="KW-0961">Cell wall biogenesis/degradation</keyword>
<dbReference type="PANTHER" id="PTHR36174:SF1">
    <property type="entry name" value="LIPID II:GLYCINE GLYCYLTRANSFERASE"/>
    <property type="match status" value="1"/>
</dbReference>
<keyword evidence="2" id="KW-0808">Transferase</keyword>
<keyword evidence="5" id="KW-0012">Acyltransferase</keyword>
<dbReference type="EMBL" id="JBHMEW010000043">
    <property type="protein sequence ID" value="MFB9211155.1"/>
    <property type="molecule type" value="Genomic_DNA"/>
</dbReference>
<evidence type="ECO:0000259" key="7">
    <source>
        <dbReference type="PROSITE" id="PS51186"/>
    </source>
</evidence>
<evidence type="ECO:0000256" key="4">
    <source>
        <dbReference type="ARBA" id="ARBA00022984"/>
    </source>
</evidence>
<dbReference type="RefSeq" id="WP_290246406.1">
    <property type="nucleotide sequence ID" value="NZ_JAUFQT010000001.1"/>
</dbReference>
<gene>
    <name evidence="8" type="ORF">ACFFUR_05000</name>
</gene>
<evidence type="ECO:0000256" key="2">
    <source>
        <dbReference type="ARBA" id="ARBA00022679"/>
    </source>
</evidence>
<evidence type="ECO:0000313" key="9">
    <source>
        <dbReference type="Proteomes" id="UP001589654"/>
    </source>
</evidence>
<dbReference type="PROSITE" id="PS51186">
    <property type="entry name" value="GNAT"/>
    <property type="match status" value="1"/>
</dbReference>
<dbReference type="InterPro" id="IPR016181">
    <property type="entry name" value="Acyl_CoA_acyltransferase"/>
</dbReference>
<comment type="caution">
    <text evidence="8">The sequence shown here is derived from an EMBL/GenBank/DDBJ whole genome shotgun (WGS) entry which is preliminary data.</text>
</comment>
<dbReference type="Gene3D" id="3.40.630.30">
    <property type="match status" value="1"/>
</dbReference>
<dbReference type="SUPFAM" id="SSF55729">
    <property type="entry name" value="Acyl-CoA N-acyltransferases (Nat)"/>
    <property type="match status" value="1"/>
</dbReference>
<sequence length="367" mass="42771">MICSAETKEVNQISTTNILPQTSFWARVKDKQGFIPTGFQLTVSRDILREVSQVDQNGQEDLLILIKYLSADRCFAYVPYGPKLEPKFENQGIFLESLSEILKPHLPSNCVFIRYDLAWENQWAVEDEYYDEDGHWMGPPATQTQEFRLNFSTKNWNLKKSPNDSLPKNTFFLPLPKEEKDLLYAMRYNTRYNIRQAIKKGVEVKEYGVEMLDIWYELFSETAARNDMSILGKDYFRNLLTHQDNEKDGVRVSLLMAEYKGEFLAAMFLILSHKRGTYLFGASSSDKKHLRASYALQWEALKMAKDYGCQEYDMFGCAPNLDQSHPLHGVHLYKKGFGGQLFHRMGCWDYPFIQEDYELYKAKEMNG</sequence>
<evidence type="ECO:0000256" key="1">
    <source>
        <dbReference type="ARBA" id="ARBA00009943"/>
    </source>
</evidence>
<dbReference type="Pfam" id="PF02388">
    <property type="entry name" value="FemAB"/>
    <property type="match status" value="2"/>
</dbReference>
<proteinExistence type="inferred from homology"/>
<protein>
    <submittedName>
        <fullName evidence="8">Lipid II:glycine glycyltransferase FemX</fullName>
    </submittedName>
</protein>
<dbReference type="PANTHER" id="PTHR36174">
    <property type="entry name" value="LIPID II:GLYCINE GLYCYLTRANSFERASE"/>
    <property type="match status" value="1"/>
</dbReference>
<keyword evidence="4" id="KW-0573">Peptidoglycan synthesis</keyword>